<dbReference type="Proteomes" id="UP001327219">
    <property type="component" value="Chromosome"/>
</dbReference>
<keyword evidence="2" id="KW-0812">Transmembrane</keyword>
<evidence type="ECO:0000313" key="3">
    <source>
        <dbReference type="EMBL" id="WPX96188.1"/>
    </source>
</evidence>
<keyword evidence="2" id="KW-0472">Membrane</keyword>
<dbReference type="EMBL" id="CP110820">
    <property type="protein sequence ID" value="WPX96188.1"/>
    <property type="molecule type" value="Genomic_DNA"/>
</dbReference>
<evidence type="ECO:0000256" key="2">
    <source>
        <dbReference type="SAM" id="Phobius"/>
    </source>
</evidence>
<keyword evidence="2" id="KW-1133">Transmembrane helix</keyword>
<evidence type="ECO:0000313" key="4">
    <source>
        <dbReference type="Proteomes" id="UP001327219"/>
    </source>
</evidence>
<proteinExistence type="predicted"/>
<keyword evidence="4" id="KW-1185">Reference proteome</keyword>
<gene>
    <name evidence="3" type="ORF">Bandiella_00297</name>
</gene>
<feature type="transmembrane region" description="Helical" evidence="2">
    <location>
        <begin position="27"/>
        <end position="49"/>
    </location>
</feature>
<feature type="compositionally biased region" description="Basic and acidic residues" evidence="1">
    <location>
        <begin position="141"/>
        <end position="160"/>
    </location>
</feature>
<organism evidence="3 4">
    <name type="scientific">Candidatus Bandiella euplotis</name>
    <dbReference type="NCBI Taxonomy" id="1664265"/>
    <lineage>
        <taxon>Bacteria</taxon>
        <taxon>Pseudomonadati</taxon>
        <taxon>Pseudomonadota</taxon>
        <taxon>Alphaproteobacteria</taxon>
        <taxon>Rickettsiales</taxon>
        <taxon>Candidatus Midichloriaceae</taxon>
        <taxon>Candidatus Bandiella</taxon>
    </lineage>
</organism>
<reference evidence="3 4" key="1">
    <citation type="submission" date="2022-11" db="EMBL/GenBank/DDBJ databases">
        <title>Host association and intracellularity evolved multiple times independently in the Rickettsiales.</title>
        <authorList>
            <person name="Castelli M."/>
            <person name="Nardi T."/>
            <person name="Gammuto L."/>
            <person name="Bellinzona G."/>
            <person name="Sabaneyeva E."/>
            <person name="Potekhin A."/>
            <person name="Serra V."/>
            <person name="Petroni G."/>
            <person name="Sassera D."/>
        </authorList>
    </citation>
    <scope>NUCLEOTIDE SEQUENCE [LARGE SCALE GENOMIC DNA]</scope>
    <source>
        <strain evidence="3 4">NDG2</strain>
    </source>
</reference>
<name>A0ABZ0UJB8_9RICK</name>
<accession>A0ABZ0UJB8</accession>
<evidence type="ECO:0000256" key="1">
    <source>
        <dbReference type="SAM" id="MobiDB-lite"/>
    </source>
</evidence>
<protein>
    <submittedName>
        <fullName evidence="3">Uncharacterized protein</fullName>
    </submittedName>
</protein>
<feature type="region of interest" description="Disordered" evidence="1">
    <location>
        <begin position="141"/>
        <end position="166"/>
    </location>
</feature>
<sequence>MKRKKKKSGGRRARSFSRNYRQTQRRFFLKLLVILIGSVCLIFVAYKVYKSILSNVDIREIVLIKNTGECVKKRFDGNDGLIFSNQDKIVYNGVISNKKSNGKLESEEIFQDFSHQQIFDIIQDFKNIQSDKAQPVDAEIKEVQSRTDELSDEKKAEQGKDMGVLP</sequence>